<evidence type="ECO:0000256" key="2">
    <source>
        <dbReference type="ARBA" id="ARBA00004141"/>
    </source>
</evidence>
<evidence type="ECO:0000256" key="11">
    <source>
        <dbReference type="ARBA" id="ARBA00023136"/>
    </source>
</evidence>
<dbReference type="InterPro" id="IPR008915">
    <property type="entry name" value="Peptidase_M50"/>
</dbReference>
<keyword evidence="9 13" id="KW-1133">Transmembrane helix</keyword>
<feature type="domain" description="Peptidase M50" evidence="14">
    <location>
        <begin position="71"/>
        <end position="143"/>
    </location>
</feature>
<evidence type="ECO:0000313" key="15">
    <source>
        <dbReference type="EMBL" id="MDD9207615.1"/>
    </source>
</evidence>
<evidence type="ECO:0000256" key="13">
    <source>
        <dbReference type="SAM" id="Phobius"/>
    </source>
</evidence>
<evidence type="ECO:0000256" key="7">
    <source>
        <dbReference type="ARBA" id="ARBA00022801"/>
    </source>
</evidence>
<dbReference type="EMBL" id="JARACI010001131">
    <property type="protein sequence ID" value="MDD9207615.1"/>
    <property type="molecule type" value="Genomic_DNA"/>
</dbReference>
<evidence type="ECO:0000256" key="8">
    <source>
        <dbReference type="ARBA" id="ARBA00022833"/>
    </source>
</evidence>
<feature type="transmembrane region" description="Helical" evidence="13">
    <location>
        <begin position="122"/>
        <end position="142"/>
    </location>
</feature>
<name>A0ABT5TZW5_9MICO</name>
<feature type="domain" description="Peptidase M50" evidence="14">
    <location>
        <begin position="157"/>
        <end position="205"/>
    </location>
</feature>
<gene>
    <name evidence="15" type="ORF">PU560_14250</name>
</gene>
<accession>A0ABT5TZW5</accession>
<keyword evidence="4 15" id="KW-0645">Protease</keyword>
<evidence type="ECO:0000256" key="4">
    <source>
        <dbReference type="ARBA" id="ARBA00022670"/>
    </source>
</evidence>
<keyword evidence="5 13" id="KW-0812">Transmembrane</keyword>
<keyword evidence="16" id="KW-1185">Reference proteome</keyword>
<organism evidence="15 16">
    <name type="scientific">Georgenia halotolerans</name>
    <dbReference type="NCBI Taxonomy" id="3028317"/>
    <lineage>
        <taxon>Bacteria</taxon>
        <taxon>Bacillati</taxon>
        <taxon>Actinomycetota</taxon>
        <taxon>Actinomycetes</taxon>
        <taxon>Micrococcales</taxon>
        <taxon>Bogoriellaceae</taxon>
        <taxon>Georgenia</taxon>
    </lineage>
</organism>
<keyword evidence="11 13" id="KW-0472">Membrane</keyword>
<feature type="region of interest" description="Disordered" evidence="12">
    <location>
        <begin position="1"/>
        <end position="22"/>
    </location>
</feature>
<dbReference type="Proteomes" id="UP001165561">
    <property type="component" value="Unassembled WGS sequence"/>
</dbReference>
<feature type="transmembrane region" description="Helical" evidence="13">
    <location>
        <begin position="154"/>
        <end position="174"/>
    </location>
</feature>
<dbReference type="Pfam" id="PF02163">
    <property type="entry name" value="Peptidase_M50"/>
    <property type="match status" value="2"/>
</dbReference>
<evidence type="ECO:0000256" key="6">
    <source>
        <dbReference type="ARBA" id="ARBA00022723"/>
    </source>
</evidence>
<feature type="transmembrane region" description="Helical" evidence="13">
    <location>
        <begin position="39"/>
        <end position="58"/>
    </location>
</feature>
<keyword evidence="7" id="KW-0378">Hydrolase</keyword>
<feature type="transmembrane region" description="Helical" evidence="13">
    <location>
        <begin position="64"/>
        <end position="82"/>
    </location>
</feature>
<proteinExistence type="inferred from homology"/>
<keyword evidence="8" id="KW-0862">Zinc</keyword>
<comment type="subcellular location">
    <subcellularLocation>
        <location evidence="2">Membrane</location>
        <topology evidence="2">Multi-pass membrane protein</topology>
    </subcellularLocation>
</comment>
<protein>
    <submittedName>
        <fullName evidence="15">Site-2 protease family protein</fullName>
    </submittedName>
</protein>
<evidence type="ECO:0000256" key="10">
    <source>
        <dbReference type="ARBA" id="ARBA00023049"/>
    </source>
</evidence>
<feature type="transmembrane region" description="Helical" evidence="13">
    <location>
        <begin position="230"/>
        <end position="248"/>
    </location>
</feature>
<comment type="similarity">
    <text evidence="3">Belongs to the peptidase M50B family.</text>
</comment>
<comment type="caution">
    <text evidence="15">The sequence shown here is derived from an EMBL/GenBank/DDBJ whole genome shotgun (WGS) entry which is preliminary data.</text>
</comment>
<comment type="cofactor">
    <cofactor evidence="1">
        <name>Zn(2+)</name>
        <dbReference type="ChEBI" id="CHEBI:29105"/>
    </cofactor>
</comment>
<evidence type="ECO:0000259" key="14">
    <source>
        <dbReference type="Pfam" id="PF02163"/>
    </source>
</evidence>
<feature type="transmembrane region" description="Helical" evidence="13">
    <location>
        <begin position="201"/>
        <end position="224"/>
    </location>
</feature>
<evidence type="ECO:0000256" key="3">
    <source>
        <dbReference type="ARBA" id="ARBA00007931"/>
    </source>
</evidence>
<dbReference type="PANTHER" id="PTHR39188:SF3">
    <property type="entry name" value="STAGE IV SPORULATION PROTEIN FB"/>
    <property type="match status" value="1"/>
</dbReference>
<sequence>MTGTSAPRVPGQRPPGRRTTSGWVLGSVGRTPVVLAPSWLLIAAVLTVLVLPTVSALVPGTPTALLTTVGFVAMLFISVLVHELAHGLTAQRAGTRPREYVITFWGGHTAFERELASPGASAWVSAAGPLANLVLAALAWAAAELTAPLLPVPALLLLWGAVLANVFVGAFNLLPGSPLDGGRVLEAVVWRLTGDRLRGTVAAAWGGRVIVVGLVLFFFAWPVARGERPGLGTAVWVLLLAGMLWTGATRSLRYAQAQRTVADLDLRQLATPAVTVPAGATVAEADARLTGEAAVVLVEDARPVAVVDGAAARTVPARLRATTGVSAVAQRLPDTAVLTELTGPAAVAAAGRAGRLAVLVDGGRVVGVLPLDRLLAELTRRDPRRRR</sequence>
<evidence type="ECO:0000313" key="16">
    <source>
        <dbReference type="Proteomes" id="UP001165561"/>
    </source>
</evidence>
<evidence type="ECO:0000256" key="5">
    <source>
        <dbReference type="ARBA" id="ARBA00022692"/>
    </source>
</evidence>
<evidence type="ECO:0000256" key="1">
    <source>
        <dbReference type="ARBA" id="ARBA00001947"/>
    </source>
</evidence>
<dbReference type="GO" id="GO:0008233">
    <property type="term" value="F:peptidase activity"/>
    <property type="evidence" value="ECO:0007669"/>
    <property type="project" value="UniProtKB-KW"/>
</dbReference>
<reference evidence="15" key="1">
    <citation type="submission" date="2023-02" db="EMBL/GenBank/DDBJ databases">
        <title>Georgenia sp.10Sc9-8, isolated from a soil sample collected from the Taklamakan desert.</title>
        <authorList>
            <person name="Liu S."/>
        </authorList>
    </citation>
    <scope>NUCLEOTIDE SEQUENCE</scope>
    <source>
        <strain evidence="15">10Sc9-8</strain>
    </source>
</reference>
<evidence type="ECO:0000256" key="9">
    <source>
        <dbReference type="ARBA" id="ARBA00022989"/>
    </source>
</evidence>
<dbReference type="GO" id="GO:0006508">
    <property type="term" value="P:proteolysis"/>
    <property type="evidence" value="ECO:0007669"/>
    <property type="project" value="UniProtKB-KW"/>
</dbReference>
<keyword evidence="10" id="KW-0482">Metalloprotease</keyword>
<keyword evidence="6" id="KW-0479">Metal-binding</keyword>
<dbReference type="PANTHER" id="PTHR39188">
    <property type="entry name" value="MEMBRANE-ASSOCIATED ZINC METALLOPROTEASE M50B"/>
    <property type="match status" value="1"/>
</dbReference>
<evidence type="ECO:0000256" key="12">
    <source>
        <dbReference type="SAM" id="MobiDB-lite"/>
    </source>
</evidence>